<evidence type="ECO:0000256" key="1">
    <source>
        <dbReference type="SAM" id="MobiDB-lite"/>
    </source>
</evidence>
<dbReference type="EMBL" id="JARJCM010000065">
    <property type="protein sequence ID" value="KAJ7033438.1"/>
    <property type="molecule type" value="Genomic_DNA"/>
</dbReference>
<proteinExistence type="predicted"/>
<protein>
    <submittedName>
        <fullName evidence="2">Uncharacterized protein</fullName>
    </submittedName>
</protein>
<comment type="caution">
    <text evidence="2">The sequence shown here is derived from an EMBL/GenBank/DDBJ whole genome shotgun (WGS) entry which is preliminary data.</text>
</comment>
<keyword evidence="3" id="KW-1185">Reference proteome</keyword>
<evidence type="ECO:0000313" key="2">
    <source>
        <dbReference type="EMBL" id="KAJ7033438.1"/>
    </source>
</evidence>
<reference evidence="2" key="1">
    <citation type="submission" date="2023-03" db="EMBL/GenBank/DDBJ databases">
        <title>Massive genome expansion in bonnet fungi (Mycena s.s.) driven by repeated elements and novel gene families across ecological guilds.</title>
        <authorList>
            <consortium name="Lawrence Berkeley National Laboratory"/>
            <person name="Harder C.B."/>
            <person name="Miyauchi S."/>
            <person name="Viragh M."/>
            <person name="Kuo A."/>
            <person name="Thoen E."/>
            <person name="Andreopoulos B."/>
            <person name="Lu D."/>
            <person name="Skrede I."/>
            <person name="Drula E."/>
            <person name="Henrissat B."/>
            <person name="Morin E."/>
            <person name="Kohler A."/>
            <person name="Barry K."/>
            <person name="LaButti K."/>
            <person name="Morin E."/>
            <person name="Salamov A."/>
            <person name="Lipzen A."/>
            <person name="Mereny Z."/>
            <person name="Hegedus B."/>
            <person name="Baldrian P."/>
            <person name="Stursova M."/>
            <person name="Weitz H."/>
            <person name="Taylor A."/>
            <person name="Grigoriev I.V."/>
            <person name="Nagy L.G."/>
            <person name="Martin F."/>
            <person name="Kauserud H."/>
        </authorList>
    </citation>
    <scope>NUCLEOTIDE SEQUENCE</scope>
    <source>
        <strain evidence="2">CBHHK200</strain>
    </source>
</reference>
<name>A0AAD6SVZ3_9AGAR</name>
<feature type="region of interest" description="Disordered" evidence="1">
    <location>
        <begin position="228"/>
        <end position="282"/>
    </location>
</feature>
<dbReference type="Proteomes" id="UP001218188">
    <property type="component" value="Unassembled WGS sequence"/>
</dbReference>
<sequence length="282" mass="32081">MAGSGFVLCNLFHRSARSDDELSSLGELNGFNFGPTTTTDAPPDLHDDHDESYCDVETHESAYASPDPREIYGLVNDATSHTSRLITFFIETSAMLHTPEVAKNANVCAAVHNCLTTIPGTTVTPTGYMPPEESSWRTKRRALEVSLLKNLRKYIRFSDHLLRKPPRTEKFQGELKKLHAFADKFLYLSMKFAASNEKIRLMELCETYQRMKLAHLEERQLRASIRADRAARKTEREMLRQQRREPRKPESLPDPVRHFRPSKRSPTSPEMIVGPQAPPSVS</sequence>
<feature type="compositionally biased region" description="Basic and acidic residues" evidence="1">
    <location>
        <begin position="228"/>
        <end position="257"/>
    </location>
</feature>
<accession>A0AAD6SVZ3</accession>
<organism evidence="2 3">
    <name type="scientific">Mycena alexandri</name>
    <dbReference type="NCBI Taxonomy" id="1745969"/>
    <lineage>
        <taxon>Eukaryota</taxon>
        <taxon>Fungi</taxon>
        <taxon>Dikarya</taxon>
        <taxon>Basidiomycota</taxon>
        <taxon>Agaricomycotina</taxon>
        <taxon>Agaricomycetes</taxon>
        <taxon>Agaricomycetidae</taxon>
        <taxon>Agaricales</taxon>
        <taxon>Marasmiineae</taxon>
        <taxon>Mycenaceae</taxon>
        <taxon>Mycena</taxon>
    </lineage>
</organism>
<evidence type="ECO:0000313" key="3">
    <source>
        <dbReference type="Proteomes" id="UP001218188"/>
    </source>
</evidence>
<dbReference type="AlphaFoldDB" id="A0AAD6SVZ3"/>
<gene>
    <name evidence="2" type="ORF">C8F04DRAFT_1104731</name>
</gene>